<gene>
    <name evidence="2" type="ORF">NCTC10283_00235</name>
</gene>
<name>A0A376BKL4_9NEIS</name>
<dbReference type="STRING" id="1120980.GCA_000745955_01762"/>
<sequence length="189" mass="21605">MNFNLLPLVRDMGDTLRGRYHEIDHYRYGLPIFIMIMIGVGVANSVMLRPIFGGGDGILMLGIVLGILKWLLLTRATTGVLHYFGSPRIPFLGYALMTEALILPFIFLPIVPEATPIFQLWNIWIFWVQLLGFAKISQQPIWRVLVAYVVYGVLVLFFGVIMMMLFHSAGWIDVQELQKNMESFLQTKP</sequence>
<feature type="transmembrane region" description="Helical" evidence="1">
    <location>
        <begin position="28"/>
        <end position="52"/>
    </location>
</feature>
<evidence type="ECO:0000313" key="3">
    <source>
        <dbReference type="Proteomes" id="UP000254209"/>
    </source>
</evidence>
<feature type="transmembrane region" description="Helical" evidence="1">
    <location>
        <begin position="58"/>
        <end position="84"/>
    </location>
</feature>
<dbReference type="OrthoDB" id="8607024at2"/>
<keyword evidence="1" id="KW-0472">Membrane</keyword>
<feature type="transmembrane region" description="Helical" evidence="1">
    <location>
        <begin position="91"/>
        <end position="111"/>
    </location>
</feature>
<evidence type="ECO:0008006" key="4">
    <source>
        <dbReference type="Google" id="ProtNLM"/>
    </source>
</evidence>
<feature type="transmembrane region" description="Helical" evidence="1">
    <location>
        <begin position="117"/>
        <end position="133"/>
    </location>
</feature>
<accession>A0A376BKL4</accession>
<proteinExistence type="predicted"/>
<keyword evidence="3" id="KW-1185">Reference proteome</keyword>
<dbReference type="EMBL" id="UFSO01000002">
    <property type="protein sequence ID" value="SSY70165.1"/>
    <property type="molecule type" value="Genomic_DNA"/>
</dbReference>
<dbReference type="Proteomes" id="UP000254209">
    <property type="component" value="Unassembled WGS sequence"/>
</dbReference>
<feature type="transmembrane region" description="Helical" evidence="1">
    <location>
        <begin position="145"/>
        <end position="166"/>
    </location>
</feature>
<organism evidence="2 3">
    <name type="scientific">Alysiella crassa</name>
    <dbReference type="NCBI Taxonomy" id="153491"/>
    <lineage>
        <taxon>Bacteria</taxon>
        <taxon>Pseudomonadati</taxon>
        <taxon>Pseudomonadota</taxon>
        <taxon>Betaproteobacteria</taxon>
        <taxon>Neisseriales</taxon>
        <taxon>Neisseriaceae</taxon>
        <taxon>Alysiella</taxon>
    </lineage>
</organism>
<keyword evidence="1" id="KW-0812">Transmembrane</keyword>
<protein>
    <recommendedName>
        <fullName evidence="4">Yip1 domain-containing protein</fullName>
    </recommendedName>
</protein>
<evidence type="ECO:0000313" key="2">
    <source>
        <dbReference type="EMBL" id="SSY70165.1"/>
    </source>
</evidence>
<keyword evidence="1" id="KW-1133">Transmembrane helix</keyword>
<dbReference type="AlphaFoldDB" id="A0A376BKL4"/>
<dbReference type="RefSeq" id="WP_147293664.1">
    <property type="nucleotide sequence ID" value="NZ_CP091519.2"/>
</dbReference>
<evidence type="ECO:0000256" key="1">
    <source>
        <dbReference type="SAM" id="Phobius"/>
    </source>
</evidence>
<reference evidence="2 3" key="1">
    <citation type="submission" date="2018-06" db="EMBL/GenBank/DDBJ databases">
        <authorList>
            <consortium name="Pathogen Informatics"/>
            <person name="Doyle S."/>
        </authorList>
    </citation>
    <scope>NUCLEOTIDE SEQUENCE [LARGE SCALE GENOMIC DNA]</scope>
    <source>
        <strain evidence="2 3">NCTC10283</strain>
    </source>
</reference>